<keyword evidence="1" id="KW-0813">Transport</keyword>
<dbReference type="Gene3D" id="3.40.50.300">
    <property type="entry name" value="P-loop containing nucleotide triphosphate hydrolases"/>
    <property type="match status" value="1"/>
</dbReference>
<protein>
    <submittedName>
        <fullName evidence="6">ABC transporter ATP-binding protein</fullName>
    </submittedName>
</protein>
<dbReference type="InterPro" id="IPR017871">
    <property type="entry name" value="ABC_transporter-like_CS"/>
</dbReference>
<dbReference type="SMART" id="SM00382">
    <property type="entry name" value="AAA"/>
    <property type="match status" value="1"/>
</dbReference>
<dbReference type="InterPro" id="IPR027417">
    <property type="entry name" value="P-loop_NTPase"/>
</dbReference>
<keyword evidence="4" id="KW-1278">Translocase</keyword>
<dbReference type="InterPro" id="IPR003593">
    <property type="entry name" value="AAA+_ATPase"/>
</dbReference>
<dbReference type="EMBL" id="BCTB01000018">
    <property type="protein sequence ID" value="GAT15710.1"/>
    <property type="molecule type" value="Genomic_DNA"/>
</dbReference>
<feature type="domain" description="ABC transporter" evidence="5">
    <location>
        <begin position="5"/>
        <end position="246"/>
    </location>
</feature>
<dbReference type="PROSITE" id="PS00211">
    <property type="entry name" value="ABC_TRANSPORTER_1"/>
    <property type="match status" value="1"/>
</dbReference>
<gene>
    <name evidence="6" type="ORF">RMCT_2680</name>
</gene>
<reference evidence="7" key="2">
    <citation type="submission" date="2016-02" db="EMBL/GenBank/DDBJ databases">
        <title>Draft genome sequence of five rapidly growing Mycobacterium species.</title>
        <authorList>
            <person name="Katahira K."/>
            <person name="Gotou Y."/>
            <person name="Iida K."/>
            <person name="Ogura Y."/>
            <person name="Hayashi T."/>
        </authorList>
    </citation>
    <scope>NUCLEOTIDE SEQUENCE [LARGE SCALE GENOMIC DNA]</scope>
    <source>
        <strain evidence="7">JCM6362</strain>
    </source>
</reference>
<organism evidence="6 7">
    <name type="scientific">Mycolicibacterium thermoresistibile</name>
    <name type="common">Mycobacterium thermoresistibile</name>
    <dbReference type="NCBI Taxonomy" id="1797"/>
    <lineage>
        <taxon>Bacteria</taxon>
        <taxon>Bacillati</taxon>
        <taxon>Actinomycetota</taxon>
        <taxon>Actinomycetes</taxon>
        <taxon>Mycobacteriales</taxon>
        <taxon>Mycobacteriaceae</taxon>
        <taxon>Mycolicibacterium</taxon>
    </lineage>
</organism>
<dbReference type="GO" id="GO:0016887">
    <property type="term" value="F:ATP hydrolysis activity"/>
    <property type="evidence" value="ECO:0007669"/>
    <property type="project" value="InterPro"/>
</dbReference>
<dbReference type="PROSITE" id="PS50893">
    <property type="entry name" value="ABC_TRANSPORTER_2"/>
    <property type="match status" value="1"/>
</dbReference>
<dbReference type="PANTHER" id="PTHR42794">
    <property type="entry name" value="HEMIN IMPORT ATP-BINDING PROTEIN HMUV"/>
    <property type="match status" value="1"/>
</dbReference>
<keyword evidence="3 6" id="KW-0067">ATP-binding</keyword>
<evidence type="ECO:0000259" key="5">
    <source>
        <dbReference type="PROSITE" id="PS50893"/>
    </source>
</evidence>
<evidence type="ECO:0000313" key="7">
    <source>
        <dbReference type="Proteomes" id="UP000069654"/>
    </source>
</evidence>
<evidence type="ECO:0000313" key="6">
    <source>
        <dbReference type="EMBL" id="GAT15710.1"/>
    </source>
</evidence>
<dbReference type="OrthoDB" id="3579586at2"/>
<comment type="caution">
    <text evidence="6">The sequence shown here is derived from an EMBL/GenBank/DDBJ whole genome shotgun (WGS) entry which is preliminary data.</text>
</comment>
<evidence type="ECO:0000256" key="4">
    <source>
        <dbReference type="ARBA" id="ARBA00022967"/>
    </source>
</evidence>
<dbReference type="SUPFAM" id="SSF52540">
    <property type="entry name" value="P-loop containing nucleoside triphosphate hydrolases"/>
    <property type="match status" value="1"/>
</dbReference>
<dbReference type="FunFam" id="3.40.50.300:FF:000134">
    <property type="entry name" value="Iron-enterobactin ABC transporter ATP-binding protein"/>
    <property type="match status" value="1"/>
</dbReference>
<dbReference type="PANTHER" id="PTHR42794:SF1">
    <property type="entry name" value="HEMIN IMPORT ATP-BINDING PROTEIN HMUV"/>
    <property type="match status" value="1"/>
</dbReference>
<evidence type="ECO:0000256" key="3">
    <source>
        <dbReference type="ARBA" id="ARBA00022840"/>
    </source>
</evidence>
<evidence type="ECO:0000256" key="2">
    <source>
        <dbReference type="ARBA" id="ARBA00022741"/>
    </source>
</evidence>
<dbReference type="InterPro" id="IPR003439">
    <property type="entry name" value="ABC_transporter-like_ATP-bd"/>
</dbReference>
<accession>A0A100XFN3</accession>
<dbReference type="CDD" id="cd03214">
    <property type="entry name" value="ABC_Iron-Siderophores_B12_Hemin"/>
    <property type="match status" value="1"/>
</dbReference>
<dbReference type="STRING" id="1797.RMCT_2680"/>
<dbReference type="GO" id="GO:0005524">
    <property type="term" value="F:ATP binding"/>
    <property type="evidence" value="ECO:0007669"/>
    <property type="project" value="UniProtKB-KW"/>
</dbReference>
<dbReference type="AlphaFoldDB" id="A0A100XFN3"/>
<dbReference type="RefSeq" id="WP_003926604.1">
    <property type="nucleotide sequence ID" value="NZ_BCTB01000018.1"/>
</dbReference>
<dbReference type="OMA" id="GEYADRM"/>
<reference evidence="6 7" key="1">
    <citation type="journal article" date="2016" name="Genome Announc.">
        <title>Draft Genome Sequences of Five Rapidly Growing Mycobacterium Species, M. thermoresistibile, M. fortuitum subsp. acetamidolyticum, M. canariasense, M. brisbanense, and M. novocastrense.</title>
        <authorList>
            <person name="Katahira K."/>
            <person name="Ogura Y."/>
            <person name="Gotoh Y."/>
            <person name="Hayashi T."/>
        </authorList>
    </citation>
    <scope>NUCLEOTIDE SEQUENCE [LARGE SCALE GENOMIC DNA]</scope>
    <source>
        <strain evidence="6 7">JCM6362</strain>
    </source>
</reference>
<keyword evidence="2" id="KW-0547">Nucleotide-binding</keyword>
<sequence length="267" mass="28529">MTAAVTCTGLTVARRGATVLEGVDLVVRQGEWVSIVGPNGAGKTTLLHVLAGLLPGGGDTRLTGRVRVAGLDPQAQRRRQVAAAIALMPQRPTVPDGVRVAELVMLGRTPHLRPFAMPSAADRQVVREAIVRLDLQPVADRLVTELSGGELQRVMLARALAQRPSVLILDEPTSALDVGHQQQVLELVDTLRRTERITVVAAMHDLTLAGQYAERMVMLAAGRVVADGTPAEVLTVERIAQVYQARVEVIDRNGGVAVLPVRDRGVS</sequence>
<dbReference type="Pfam" id="PF00005">
    <property type="entry name" value="ABC_tran"/>
    <property type="match status" value="1"/>
</dbReference>
<name>A0A100XFN3_MYCTH</name>
<dbReference type="Proteomes" id="UP000069654">
    <property type="component" value="Unassembled WGS sequence"/>
</dbReference>
<evidence type="ECO:0000256" key="1">
    <source>
        <dbReference type="ARBA" id="ARBA00022448"/>
    </source>
</evidence>
<proteinExistence type="predicted"/>